<keyword evidence="5" id="KW-1185">Reference proteome</keyword>
<name>A0A9P7ZNJ7_9HYPO</name>
<dbReference type="PANTHER" id="PTHR42748:SF29">
    <property type="entry name" value="NMRA-LIKE DOMAIN-CONTAINING PROTEIN"/>
    <property type="match status" value="1"/>
</dbReference>
<dbReference type="PANTHER" id="PTHR42748">
    <property type="entry name" value="NITROGEN METABOLITE REPRESSION PROTEIN NMRA FAMILY MEMBER"/>
    <property type="match status" value="1"/>
</dbReference>
<reference evidence="4" key="1">
    <citation type="journal article" date="2021" name="IMA Fungus">
        <title>Genomic characterization of three marine fungi, including Emericellopsis atlantica sp. nov. with signatures of a generalist lifestyle and marine biomass degradation.</title>
        <authorList>
            <person name="Hagestad O.C."/>
            <person name="Hou L."/>
            <person name="Andersen J.H."/>
            <person name="Hansen E.H."/>
            <person name="Altermark B."/>
            <person name="Li C."/>
            <person name="Kuhnert E."/>
            <person name="Cox R.J."/>
            <person name="Crous P.W."/>
            <person name="Spatafora J.W."/>
            <person name="Lail K."/>
            <person name="Amirebrahimi M."/>
            <person name="Lipzen A."/>
            <person name="Pangilinan J."/>
            <person name="Andreopoulos W."/>
            <person name="Hayes R.D."/>
            <person name="Ng V."/>
            <person name="Grigoriev I.V."/>
            <person name="Jackson S.A."/>
            <person name="Sutton T.D.S."/>
            <person name="Dobson A.D.W."/>
            <person name="Rama T."/>
        </authorList>
    </citation>
    <scope>NUCLEOTIDE SEQUENCE</scope>
    <source>
        <strain evidence="4">TS7</strain>
    </source>
</reference>
<gene>
    <name evidence="4" type="ORF">F5Z01DRAFT_94136</name>
</gene>
<keyword evidence="2" id="KW-0521">NADP</keyword>
<dbReference type="EMBL" id="MU251253">
    <property type="protein sequence ID" value="KAG9254778.1"/>
    <property type="molecule type" value="Genomic_DNA"/>
</dbReference>
<dbReference type="GO" id="GO:0005634">
    <property type="term" value="C:nucleus"/>
    <property type="evidence" value="ECO:0007669"/>
    <property type="project" value="TreeGrafter"/>
</dbReference>
<dbReference type="OrthoDB" id="300709at2759"/>
<dbReference type="AlphaFoldDB" id="A0A9P7ZNJ7"/>
<protein>
    <recommendedName>
        <fullName evidence="3">NmrA-like domain-containing protein</fullName>
    </recommendedName>
</protein>
<dbReference type="Pfam" id="PF05368">
    <property type="entry name" value="NmrA"/>
    <property type="match status" value="1"/>
</dbReference>
<evidence type="ECO:0000313" key="4">
    <source>
        <dbReference type="EMBL" id="KAG9254778.1"/>
    </source>
</evidence>
<accession>A0A9P7ZNJ7</accession>
<evidence type="ECO:0000256" key="2">
    <source>
        <dbReference type="ARBA" id="ARBA00022857"/>
    </source>
</evidence>
<proteinExistence type="inferred from homology"/>
<dbReference type="Gene3D" id="3.90.25.10">
    <property type="entry name" value="UDP-galactose 4-epimerase, domain 1"/>
    <property type="match status" value="1"/>
</dbReference>
<dbReference type="RefSeq" id="XP_046118702.1">
    <property type="nucleotide sequence ID" value="XM_046267240.1"/>
</dbReference>
<organism evidence="4 5">
    <name type="scientific">Emericellopsis atlantica</name>
    <dbReference type="NCBI Taxonomy" id="2614577"/>
    <lineage>
        <taxon>Eukaryota</taxon>
        <taxon>Fungi</taxon>
        <taxon>Dikarya</taxon>
        <taxon>Ascomycota</taxon>
        <taxon>Pezizomycotina</taxon>
        <taxon>Sordariomycetes</taxon>
        <taxon>Hypocreomycetidae</taxon>
        <taxon>Hypocreales</taxon>
        <taxon>Bionectriaceae</taxon>
        <taxon>Emericellopsis</taxon>
    </lineage>
</organism>
<feature type="domain" description="NmrA-like" evidence="3">
    <location>
        <begin position="5"/>
        <end position="276"/>
    </location>
</feature>
<evidence type="ECO:0000313" key="5">
    <source>
        <dbReference type="Proteomes" id="UP000887229"/>
    </source>
</evidence>
<sequence length="332" mass="36514">MSAPKKIIAVVGATGIQGGSVVKAFLPMEDWTVRALTRDPSSNKARDLASQGCEVVQAELADPASVARAFEGVTAIFSNTDFWAPYSQANKAGETRERATAFGFQVEFSHAKNVADEAAKVPGLERFVYSALGPMKKASKGKYPNSGHWDSKAEAVDYIEASCPELQGKVSFVYPSVYHTNPFLLPHKYPHIGDYAIMLPGDETMVMPVIHTDITFGKFVRNLIVDEEPGVKLLACDVEVTMREVVDTWNRVTGQKATVTTETEDRMHELTGLPYEVLDGPAYLAEYDFMHGVTGKVIRPKDLKVKVETMTLEEIMQSRGLDALLSIEHPDL</sequence>
<evidence type="ECO:0000259" key="3">
    <source>
        <dbReference type="Pfam" id="PF05368"/>
    </source>
</evidence>
<evidence type="ECO:0000256" key="1">
    <source>
        <dbReference type="ARBA" id="ARBA00006328"/>
    </source>
</evidence>
<dbReference type="SUPFAM" id="SSF51735">
    <property type="entry name" value="NAD(P)-binding Rossmann-fold domains"/>
    <property type="match status" value="1"/>
</dbReference>
<dbReference type="CDD" id="cd05251">
    <property type="entry name" value="NmrA_like_SDR_a"/>
    <property type="match status" value="1"/>
</dbReference>
<dbReference type="InterPro" id="IPR008030">
    <property type="entry name" value="NmrA-like"/>
</dbReference>
<dbReference type="Gene3D" id="3.40.50.720">
    <property type="entry name" value="NAD(P)-binding Rossmann-like Domain"/>
    <property type="match status" value="1"/>
</dbReference>
<dbReference type="InterPro" id="IPR036291">
    <property type="entry name" value="NAD(P)-bd_dom_sf"/>
</dbReference>
<comment type="caution">
    <text evidence="4">The sequence shown here is derived from an EMBL/GenBank/DDBJ whole genome shotgun (WGS) entry which is preliminary data.</text>
</comment>
<dbReference type="InterPro" id="IPR051164">
    <property type="entry name" value="NmrA-like_oxidored"/>
</dbReference>
<dbReference type="GeneID" id="70298143"/>
<dbReference type="Proteomes" id="UP000887229">
    <property type="component" value="Unassembled WGS sequence"/>
</dbReference>
<comment type="similarity">
    <text evidence="1">Belongs to the NmrA-type oxidoreductase family.</text>
</comment>